<organism evidence="5 6">
    <name type="scientific">Elliptochloris bilobata</name>
    <dbReference type="NCBI Taxonomy" id="381761"/>
    <lineage>
        <taxon>Eukaryota</taxon>
        <taxon>Viridiplantae</taxon>
        <taxon>Chlorophyta</taxon>
        <taxon>core chlorophytes</taxon>
        <taxon>Trebouxiophyceae</taxon>
        <taxon>Trebouxiophyceae incertae sedis</taxon>
        <taxon>Elliptochloris clade</taxon>
        <taxon>Elliptochloris</taxon>
    </lineage>
</organism>
<keyword evidence="2" id="KW-0645">Protease</keyword>
<dbReference type="InterPro" id="IPR008580">
    <property type="entry name" value="PPPDE_dom"/>
</dbReference>
<name>A0AAW1S8V5_9CHLO</name>
<keyword evidence="3" id="KW-0378">Hydrolase</keyword>
<reference evidence="5 6" key="1">
    <citation type="journal article" date="2024" name="Nat. Commun.">
        <title>Phylogenomics reveals the evolutionary origins of lichenization in chlorophyte algae.</title>
        <authorList>
            <person name="Puginier C."/>
            <person name="Libourel C."/>
            <person name="Otte J."/>
            <person name="Skaloud P."/>
            <person name="Haon M."/>
            <person name="Grisel S."/>
            <person name="Petersen M."/>
            <person name="Berrin J.G."/>
            <person name="Delaux P.M."/>
            <person name="Dal Grande F."/>
            <person name="Keller J."/>
        </authorList>
    </citation>
    <scope>NUCLEOTIDE SEQUENCE [LARGE SCALE GENOMIC DNA]</scope>
    <source>
        <strain evidence="5 6">SAG 245.80</strain>
    </source>
</reference>
<comment type="caution">
    <text evidence="5">The sequence shown here is derived from an EMBL/GenBank/DDBJ whole genome shotgun (WGS) entry which is preliminary data.</text>
</comment>
<dbReference type="PANTHER" id="PTHR12378">
    <property type="entry name" value="DESUMOYLATING ISOPEPTIDASE"/>
    <property type="match status" value="1"/>
</dbReference>
<evidence type="ECO:0000259" key="4">
    <source>
        <dbReference type="PROSITE" id="PS51858"/>
    </source>
</evidence>
<evidence type="ECO:0000313" key="6">
    <source>
        <dbReference type="Proteomes" id="UP001445335"/>
    </source>
</evidence>
<protein>
    <recommendedName>
        <fullName evidence="4">PPPDE domain-containing protein</fullName>
    </recommendedName>
</protein>
<evidence type="ECO:0000256" key="1">
    <source>
        <dbReference type="ARBA" id="ARBA00008140"/>
    </source>
</evidence>
<dbReference type="AlphaFoldDB" id="A0AAW1S8V5"/>
<dbReference type="GO" id="GO:0006508">
    <property type="term" value="P:proteolysis"/>
    <property type="evidence" value="ECO:0007669"/>
    <property type="project" value="UniProtKB-KW"/>
</dbReference>
<dbReference type="Pfam" id="PF05903">
    <property type="entry name" value="Peptidase_C97"/>
    <property type="match status" value="1"/>
</dbReference>
<comment type="similarity">
    <text evidence="1">Belongs to the DeSI family.</text>
</comment>
<sequence length="341" mass="38018">MTEVYLHVYDITRETDRSNAKAVLTSLNGAGRWTGLGGIFHGGIEVFDVEWSYGYMESPGTGVYSCRPKDNPMYTFRETRSLGKTRLSPTEVKVVIRRLQGQWQGSDYTLVKRNCNHFCEELARQLGVEVPGWLNRLALGADVVSTLTNQATENARWLSAGLSAIIHAQALDTRQRQDLVREARNMQMDATKLLALLLEAPNAQRAAEEHVGSLTEQFFAIASTYLTMAKKEGDAEVVTRLEAVLKAAMDEKQKMLRPEIQLLNRLLAVETSAERKQVLNSAAAGDALQMNEGYFFRLLEHMTVDVKRQPENAGKAPLVARLEACKIEALERLPPTQKAAP</sequence>
<keyword evidence="6" id="KW-1185">Reference proteome</keyword>
<dbReference type="InterPro" id="IPR042266">
    <property type="entry name" value="PPPDE_sf"/>
</dbReference>
<dbReference type="Proteomes" id="UP001445335">
    <property type="component" value="Unassembled WGS sequence"/>
</dbReference>
<gene>
    <name evidence="5" type="ORF">WJX81_002995</name>
</gene>
<dbReference type="EMBL" id="JALJOU010000009">
    <property type="protein sequence ID" value="KAK9841991.1"/>
    <property type="molecule type" value="Genomic_DNA"/>
</dbReference>
<accession>A0AAW1S8V5</accession>
<dbReference type="GO" id="GO:0016579">
    <property type="term" value="P:protein deubiquitination"/>
    <property type="evidence" value="ECO:0007669"/>
    <property type="project" value="TreeGrafter"/>
</dbReference>
<proteinExistence type="inferred from homology"/>
<evidence type="ECO:0000256" key="2">
    <source>
        <dbReference type="ARBA" id="ARBA00022670"/>
    </source>
</evidence>
<dbReference type="Gene3D" id="3.90.1720.30">
    <property type="entry name" value="PPPDE domains"/>
    <property type="match status" value="1"/>
</dbReference>
<evidence type="ECO:0000256" key="3">
    <source>
        <dbReference type="ARBA" id="ARBA00022801"/>
    </source>
</evidence>
<dbReference type="PANTHER" id="PTHR12378:SF9">
    <property type="entry name" value="OS06G0107000 PROTEIN"/>
    <property type="match status" value="1"/>
</dbReference>
<dbReference type="GO" id="GO:0101005">
    <property type="term" value="F:deubiquitinase activity"/>
    <property type="evidence" value="ECO:0007669"/>
    <property type="project" value="TreeGrafter"/>
</dbReference>
<feature type="domain" description="PPPDE" evidence="4">
    <location>
        <begin position="2"/>
        <end position="145"/>
    </location>
</feature>
<evidence type="ECO:0000313" key="5">
    <source>
        <dbReference type="EMBL" id="KAK9841991.1"/>
    </source>
</evidence>
<dbReference type="PROSITE" id="PS51858">
    <property type="entry name" value="PPPDE"/>
    <property type="match status" value="1"/>
</dbReference>
<dbReference type="SMART" id="SM01179">
    <property type="entry name" value="DUF862"/>
    <property type="match status" value="1"/>
</dbReference>